<proteinExistence type="predicted"/>
<organism evidence="2 3">
    <name type="scientific">Tersicoccus phoenicis</name>
    <dbReference type="NCBI Taxonomy" id="554083"/>
    <lineage>
        <taxon>Bacteria</taxon>
        <taxon>Bacillati</taxon>
        <taxon>Actinomycetota</taxon>
        <taxon>Actinomycetes</taxon>
        <taxon>Micrococcales</taxon>
        <taxon>Micrococcaceae</taxon>
        <taxon>Tersicoccus</taxon>
    </lineage>
</organism>
<protein>
    <recommendedName>
        <fullName evidence="4">DUF3499 domain-containing protein</fullName>
    </recommendedName>
</protein>
<dbReference type="Pfam" id="PF12005">
    <property type="entry name" value="DUF3499"/>
    <property type="match status" value="1"/>
</dbReference>
<sequence length="135" mass="14340">MGSSRLCTRTACGQPAVATLTYVYADSTVVLGPLAIYPEPHCYDLCGDHAQRLTAPRGWEVVRLHTPQAGPVDDLAALADIVRRPRADPASQPPSGPRESGAAPSGQREAGQPLDAPSATGVRRGHLRILREQQP</sequence>
<evidence type="ECO:0000256" key="1">
    <source>
        <dbReference type="SAM" id="MobiDB-lite"/>
    </source>
</evidence>
<comment type="caution">
    <text evidence="2">The sequence shown here is derived from an EMBL/GenBank/DDBJ whole genome shotgun (WGS) entry which is preliminary data.</text>
</comment>
<accession>A0A1R1L8H7</accession>
<dbReference type="Proteomes" id="UP000187085">
    <property type="component" value="Unassembled WGS sequence"/>
</dbReference>
<dbReference type="STRING" id="554083.BKD30_10620"/>
<evidence type="ECO:0000313" key="3">
    <source>
        <dbReference type="Proteomes" id="UP000187085"/>
    </source>
</evidence>
<dbReference type="EMBL" id="MRDE01000068">
    <property type="protein sequence ID" value="OMH23821.1"/>
    <property type="molecule type" value="Genomic_DNA"/>
</dbReference>
<dbReference type="OrthoDB" id="3216194at2"/>
<evidence type="ECO:0000313" key="2">
    <source>
        <dbReference type="EMBL" id="OMH23821.1"/>
    </source>
</evidence>
<dbReference type="RefSeq" id="WP_076704529.1">
    <property type="nucleotide sequence ID" value="NZ_MRDE01000068.1"/>
</dbReference>
<gene>
    <name evidence="2" type="ORF">BKD30_10620</name>
</gene>
<reference evidence="2 3" key="1">
    <citation type="submission" date="2016-12" db="EMBL/GenBank/DDBJ databases">
        <title>Draft genome of Tersicoccus phoenicis 1P05MA.</title>
        <authorList>
            <person name="Nakajima Y."/>
            <person name="Yoshizawa S."/>
            <person name="Nakamura K."/>
            <person name="Ogura Y."/>
            <person name="Hayashi T."/>
            <person name="Kogure K."/>
        </authorList>
    </citation>
    <scope>NUCLEOTIDE SEQUENCE [LARGE SCALE GENOMIC DNA]</scope>
    <source>
        <strain evidence="2 3">1p05MA</strain>
    </source>
</reference>
<name>A0A1R1L8H7_9MICC</name>
<evidence type="ECO:0008006" key="4">
    <source>
        <dbReference type="Google" id="ProtNLM"/>
    </source>
</evidence>
<dbReference type="InterPro" id="IPR021888">
    <property type="entry name" value="DUF3499"/>
</dbReference>
<feature type="region of interest" description="Disordered" evidence="1">
    <location>
        <begin position="81"/>
        <end position="135"/>
    </location>
</feature>
<keyword evidence="3" id="KW-1185">Reference proteome</keyword>
<dbReference type="AlphaFoldDB" id="A0A1R1L8H7"/>